<dbReference type="GO" id="GO:0003677">
    <property type="term" value="F:DNA binding"/>
    <property type="evidence" value="ECO:0007669"/>
    <property type="project" value="UniProtKB-KW"/>
</dbReference>
<dbReference type="Proteomes" id="UP001165121">
    <property type="component" value="Unassembled WGS sequence"/>
</dbReference>
<sequence>MHTNATTRRDLLRRTRRATLAQALAQVGITLPPDNHPVSRPGTAGPEFLLDTPLQKALSEFARRSGASLRTFVEWVRGQTPSDYRPNKNLVPAVLNEVCKGYEHLEELQKIVQNGVEVRLSKEPPHQTQRPQTTDRPETVSTCSARTYARSKTQFPAGFFTYHWVDDHINVVADVGSACDDANRSLRYAMVVVLGADAINTKKFTGWNTRQRGLGLVFDSIAVTVSMPTEKIIKAQGFVAIAFYAPSLSRKAYRSLMASLRHVATCIRAARPFLQRLRQRESQLHRFQRVPITSDVQQDLLWWWRVLHTPCLNGAPLEFFTNLTVPDITVEMDASDFGLCALDISSQKALTYQFTDEERGLVTAFNAGAPNGFDINFRELLSCVFAVHAWGHQWASRVPSGGRPCHIQFRIDNTSAVAWQNKLASRNPRAQVLIRLLSWWETSFKLRFSASHVAGIDNIRADAGSRIAANPSSDRHLAAYLRAHSVADSTFDQYNRALNKWVTWAARHGVPPSLEGMPLADQVHHISDLSSMASSTVSVWGAIRSDSIIAVLTGVRHFFAAAGRDFLLAHLHIRMLLKGISRLDLPPRRKAPVSIGLLEACFHRLSMVEPFEQALWGVMCLAFFFLMRRSEIVAITGGSFKWFAIRAQDITVLDTAGRPTLYPSKAHSVYVRLIGPKTNQAGSPTKRMLSRSGHLFLCPVFGALILLQTRKYMPVDIPAAVYLDRRGKPACITTADVTEAIERAAVNTGQDPRRFSSHSLRAGGASQMYRAGTDALTIQFHGRWVSDAFKSYTRLCKASVAMLADNMVVAPRGDTSLH</sequence>
<dbReference type="SUPFAM" id="SSF56349">
    <property type="entry name" value="DNA breaking-rejoining enzymes"/>
    <property type="match status" value="1"/>
</dbReference>
<feature type="region of interest" description="Disordered" evidence="3">
    <location>
        <begin position="121"/>
        <end position="141"/>
    </location>
</feature>
<dbReference type="SUPFAM" id="SSF47823">
    <property type="entry name" value="lambda integrase-like, N-terminal domain"/>
    <property type="match status" value="1"/>
</dbReference>
<dbReference type="OrthoDB" id="10058284at2759"/>
<evidence type="ECO:0000256" key="3">
    <source>
        <dbReference type="SAM" id="MobiDB-lite"/>
    </source>
</evidence>
<protein>
    <submittedName>
        <fullName evidence="4">Unnamed protein product</fullName>
    </submittedName>
</protein>
<evidence type="ECO:0000256" key="1">
    <source>
        <dbReference type="ARBA" id="ARBA00023125"/>
    </source>
</evidence>
<comment type="caution">
    <text evidence="4">The sequence shown here is derived from an EMBL/GenBank/DDBJ whole genome shotgun (WGS) entry which is preliminary data.</text>
</comment>
<accession>A0A9W6XSU2</accession>
<evidence type="ECO:0000313" key="5">
    <source>
        <dbReference type="Proteomes" id="UP001165121"/>
    </source>
</evidence>
<dbReference type="PANTHER" id="PTHR33050">
    <property type="entry name" value="REVERSE TRANSCRIPTASE DOMAIN-CONTAINING PROTEIN"/>
    <property type="match status" value="1"/>
</dbReference>
<dbReference type="InterPro" id="IPR013762">
    <property type="entry name" value="Integrase-like_cat_sf"/>
</dbReference>
<dbReference type="CDD" id="cd09275">
    <property type="entry name" value="RNase_HI_RT_DIRS1"/>
    <property type="match status" value="1"/>
</dbReference>
<proteinExistence type="predicted"/>
<dbReference type="InterPro" id="IPR010998">
    <property type="entry name" value="Integrase_recombinase_N"/>
</dbReference>
<dbReference type="GO" id="GO:0006310">
    <property type="term" value="P:DNA recombination"/>
    <property type="evidence" value="ECO:0007669"/>
    <property type="project" value="UniProtKB-KW"/>
</dbReference>
<keyword evidence="2" id="KW-0233">DNA recombination</keyword>
<gene>
    <name evidence="4" type="ORF">Pfra01_001573500</name>
</gene>
<organism evidence="4 5">
    <name type="scientific">Phytophthora fragariaefolia</name>
    <dbReference type="NCBI Taxonomy" id="1490495"/>
    <lineage>
        <taxon>Eukaryota</taxon>
        <taxon>Sar</taxon>
        <taxon>Stramenopiles</taxon>
        <taxon>Oomycota</taxon>
        <taxon>Peronosporomycetes</taxon>
        <taxon>Peronosporales</taxon>
        <taxon>Peronosporaceae</taxon>
        <taxon>Phytophthora</taxon>
    </lineage>
</organism>
<name>A0A9W6XSU2_9STRA</name>
<dbReference type="InterPro" id="IPR052055">
    <property type="entry name" value="Hepadnavirus_pol/RT"/>
</dbReference>
<dbReference type="InterPro" id="IPR011010">
    <property type="entry name" value="DNA_brk_join_enz"/>
</dbReference>
<evidence type="ECO:0000313" key="4">
    <source>
        <dbReference type="EMBL" id="GMF44748.1"/>
    </source>
</evidence>
<keyword evidence="1" id="KW-0238">DNA-binding</keyword>
<evidence type="ECO:0000256" key="2">
    <source>
        <dbReference type="ARBA" id="ARBA00023172"/>
    </source>
</evidence>
<reference evidence="4" key="1">
    <citation type="submission" date="2023-04" db="EMBL/GenBank/DDBJ databases">
        <title>Phytophthora fragariaefolia NBRC 109709.</title>
        <authorList>
            <person name="Ichikawa N."/>
            <person name="Sato H."/>
            <person name="Tonouchi N."/>
        </authorList>
    </citation>
    <scope>NUCLEOTIDE SEQUENCE</scope>
    <source>
        <strain evidence="4">NBRC 109709</strain>
    </source>
</reference>
<dbReference type="GO" id="GO:0015074">
    <property type="term" value="P:DNA integration"/>
    <property type="evidence" value="ECO:0007669"/>
    <property type="project" value="InterPro"/>
</dbReference>
<dbReference type="AlphaFoldDB" id="A0A9W6XSU2"/>
<dbReference type="Gene3D" id="1.10.443.10">
    <property type="entry name" value="Intergrase catalytic core"/>
    <property type="match status" value="1"/>
</dbReference>
<dbReference type="Gene3D" id="1.10.150.130">
    <property type="match status" value="1"/>
</dbReference>
<keyword evidence="5" id="KW-1185">Reference proteome</keyword>
<dbReference type="EMBL" id="BSXT01001727">
    <property type="protein sequence ID" value="GMF44748.1"/>
    <property type="molecule type" value="Genomic_DNA"/>
</dbReference>
<dbReference type="PANTHER" id="PTHR33050:SF7">
    <property type="entry name" value="RIBONUCLEASE H"/>
    <property type="match status" value="1"/>
</dbReference>